<dbReference type="Proteomes" id="UP001181622">
    <property type="component" value="Unassembled WGS sequence"/>
</dbReference>
<dbReference type="EMBL" id="JADBEO010000054">
    <property type="protein sequence ID" value="MDR4308508.1"/>
    <property type="molecule type" value="Genomic_DNA"/>
</dbReference>
<evidence type="ECO:0000256" key="9">
    <source>
        <dbReference type="ARBA" id="ARBA00048212"/>
    </source>
</evidence>
<comment type="pathway">
    <text evidence="4">Amino-acid biosynthesis; L-leucine biosynthesis; L-leucine from 3-methyl-2-oxobutanoate: step 4/4.</text>
</comment>
<keyword evidence="8" id="KW-0100">Branched-chain amino acid biosynthesis</keyword>
<dbReference type="RefSeq" id="WP_309394314.1">
    <property type="nucleotide sequence ID" value="NZ_JADBEO010000054.1"/>
</dbReference>
<dbReference type="EC" id="2.6.1.42" evidence="6"/>
<evidence type="ECO:0000256" key="7">
    <source>
        <dbReference type="ARBA" id="ARBA00014472"/>
    </source>
</evidence>
<evidence type="ECO:0000313" key="12">
    <source>
        <dbReference type="EMBL" id="MDR4308508.1"/>
    </source>
</evidence>
<accession>A0ABU1DK55</accession>
<comment type="catalytic activity">
    <reaction evidence="10">
        <text>L-isoleucine + 2-oxoglutarate = (S)-3-methyl-2-oxopentanoate + L-glutamate</text>
        <dbReference type="Rhea" id="RHEA:24801"/>
        <dbReference type="ChEBI" id="CHEBI:16810"/>
        <dbReference type="ChEBI" id="CHEBI:29985"/>
        <dbReference type="ChEBI" id="CHEBI:35146"/>
        <dbReference type="ChEBI" id="CHEBI:58045"/>
        <dbReference type="EC" id="2.6.1.42"/>
    </reaction>
</comment>
<dbReference type="InterPro" id="IPR050571">
    <property type="entry name" value="Class-IV_PLP-Dep_Aminotrnsfr"/>
</dbReference>
<dbReference type="CDD" id="cd00449">
    <property type="entry name" value="PLPDE_IV"/>
    <property type="match status" value="1"/>
</dbReference>
<keyword evidence="8" id="KW-0028">Amino-acid biosynthesis</keyword>
<dbReference type="InterPro" id="IPR001544">
    <property type="entry name" value="Aminotrans_IV"/>
</dbReference>
<keyword evidence="12" id="KW-0032">Aminotransferase</keyword>
<dbReference type="GO" id="GO:0008483">
    <property type="term" value="F:transaminase activity"/>
    <property type="evidence" value="ECO:0007669"/>
    <property type="project" value="UniProtKB-KW"/>
</dbReference>
<comment type="similarity">
    <text evidence="5">Belongs to the class-IV pyridoxal-phosphate-dependent aminotransferase family.</text>
</comment>
<evidence type="ECO:0000256" key="3">
    <source>
        <dbReference type="ARBA" id="ARBA00004931"/>
    </source>
</evidence>
<dbReference type="SUPFAM" id="SSF56752">
    <property type="entry name" value="D-aminoacid aminotransferase-like PLP-dependent enzymes"/>
    <property type="match status" value="1"/>
</dbReference>
<organism evidence="12 13">
    <name type="scientific">Chelatococcus sambhunathii</name>
    <dbReference type="NCBI Taxonomy" id="363953"/>
    <lineage>
        <taxon>Bacteria</taxon>
        <taxon>Pseudomonadati</taxon>
        <taxon>Pseudomonadota</taxon>
        <taxon>Alphaproteobacteria</taxon>
        <taxon>Hyphomicrobiales</taxon>
        <taxon>Chelatococcaceae</taxon>
        <taxon>Chelatococcus</taxon>
    </lineage>
</organism>
<reference evidence="12" key="1">
    <citation type="submission" date="2020-10" db="EMBL/GenBank/DDBJ databases">
        <authorList>
            <person name="Abbas A."/>
            <person name="Razzaq R."/>
            <person name="Waqas M."/>
            <person name="Abbas N."/>
            <person name="Nielsen T.K."/>
            <person name="Hansen L.H."/>
            <person name="Hussain S."/>
            <person name="Shahid M."/>
        </authorList>
    </citation>
    <scope>NUCLEOTIDE SEQUENCE</scope>
    <source>
        <strain evidence="12">S14</strain>
    </source>
</reference>
<comment type="function">
    <text evidence="1">Acts on leucine, isoleucine and valine.</text>
</comment>
<comment type="catalytic activity">
    <reaction evidence="9">
        <text>L-valine + 2-oxoglutarate = 3-methyl-2-oxobutanoate + L-glutamate</text>
        <dbReference type="Rhea" id="RHEA:24813"/>
        <dbReference type="ChEBI" id="CHEBI:11851"/>
        <dbReference type="ChEBI" id="CHEBI:16810"/>
        <dbReference type="ChEBI" id="CHEBI:29985"/>
        <dbReference type="ChEBI" id="CHEBI:57762"/>
        <dbReference type="EC" id="2.6.1.42"/>
    </reaction>
</comment>
<protein>
    <recommendedName>
        <fullName evidence="7">Probable branched-chain-amino-acid aminotransferase</fullName>
        <ecNumber evidence="6">2.6.1.42</ecNumber>
    </recommendedName>
</protein>
<comment type="caution">
    <text evidence="12">The sequence shown here is derived from an EMBL/GenBank/DDBJ whole genome shotgun (WGS) entry which is preliminary data.</text>
</comment>
<evidence type="ECO:0000256" key="10">
    <source>
        <dbReference type="ARBA" id="ARBA00048798"/>
    </source>
</evidence>
<name>A0ABU1DK55_9HYPH</name>
<comment type="pathway">
    <text evidence="2">Amino-acid biosynthesis; L-isoleucine biosynthesis; L-isoleucine from 2-oxobutanoate: step 4/4.</text>
</comment>
<evidence type="ECO:0000313" key="13">
    <source>
        <dbReference type="Proteomes" id="UP001181622"/>
    </source>
</evidence>
<evidence type="ECO:0000256" key="2">
    <source>
        <dbReference type="ARBA" id="ARBA00004824"/>
    </source>
</evidence>
<comment type="catalytic activity">
    <reaction evidence="11">
        <text>L-leucine + 2-oxoglutarate = 4-methyl-2-oxopentanoate + L-glutamate</text>
        <dbReference type="Rhea" id="RHEA:18321"/>
        <dbReference type="ChEBI" id="CHEBI:16810"/>
        <dbReference type="ChEBI" id="CHEBI:17865"/>
        <dbReference type="ChEBI" id="CHEBI:29985"/>
        <dbReference type="ChEBI" id="CHEBI:57427"/>
        <dbReference type="EC" id="2.6.1.42"/>
    </reaction>
</comment>
<dbReference type="PANTHER" id="PTHR42743">
    <property type="entry name" value="AMINO-ACID AMINOTRANSFERASE"/>
    <property type="match status" value="1"/>
</dbReference>
<sequence length="275" mass="28473">MLRLNGVAVDGAAAFDMSDRGLTLGDGLFETIAVFSGRPALLGAHLDRLERSAAEIRLPVDRAFCEAEILALVAAVGSADAVIRLTVTRGAGARGLALPDDAKPNIIAAASPYPKGALNAPVRLATVSVRRNPTSFASRAKTLSYLDSVLAFDEAKRAGADDALMLNTDGRVASTSMANIFALIGDELVTPPVSEGVLPGIVRCAVLELAAQAGLKAAERALDIEAFDRADAVFATNSVRQVMPVTMVDGLRRGTPDPVARLAALVTRACGARGA</sequence>
<proteinExistence type="inferred from homology"/>
<dbReference type="Pfam" id="PF01063">
    <property type="entry name" value="Aminotran_4"/>
    <property type="match status" value="1"/>
</dbReference>
<evidence type="ECO:0000256" key="8">
    <source>
        <dbReference type="ARBA" id="ARBA00023304"/>
    </source>
</evidence>
<evidence type="ECO:0000256" key="11">
    <source>
        <dbReference type="ARBA" id="ARBA00049229"/>
    </source>
</evidence>
<evidence type="ECO:0000256" key="5">
    <source>
        <dbReference type="ARBA" id="ARBA00009320"/>
    </source>
</evidence>
<evidence type="ECO:0000256" key="4">
    <source>
        <dbReference type="ARBA" id="ARBA00005072"/>
    </source>
</evidence>
<dbReference type="PANTHER" id="PTHR42743:SF11">
    <property type="entry name" value="AMINODEOXYCHORISMATE LYASE"/>
    <property type="match status" value="1"/>
</dbReference>
<dbReference type="Gene3D" id="3.30.470.10">
    <property type="match status" value="1"/>
</dbReference>
<evidence type="ECO:0000256" key="1">
    <source>
        <dbReference type="ARBA" id="ARBA00003109"/>
    </source>
</evidence>
<comment type="pathway">
    <text evidence="3">Amino-acid biosynthesis; L-valine biosynthesis; L-valine from pyruvate: step 4/4.</text>
</comment>
<dbReference type="InterPro" id="IPR036038">
    <property type="entry name" value="Aminotransferase-like"/>
</dbReference>
<dbReference type="InterPro" id="IPR043132">
    <property type="entry name" value="BCAT-like_C"/>
</dbReference>
<evidence type="ECO:0000256" key="6">
    <source>
        <dbReference type="ARBA" id="ARBA00013053"/>
    </source>
</evidence>
<dbReference type="InterPro" id="IPR043131">
    <property type="entry name" value="BCAT-like_N"/>
</dbReference>
<gene>
    <name evidence="12" type="ORF">IHQ68_17960</name>
</gene>
<keyword evidence="13" id="KW-1185">Reference proteome</keyword>
<keyword evidence="12" id="KW-0808">Transferase</keyword>
<dbReference type="Gene3D" id="3.20.10.10">
    <property type="entry name" value="D-amino Acid Aminotransferase, subunit A, domain 2"/>
    <property type="match status" value="1"/>
</dbReference>